<keyword evidence="5" id="KW-1185">Reference proteome</keyword>
<feature type="transmembrane region" description="Helical" evidence="2">
    <location>
        <begin position="21"/>
        <end position="40"/>
    </location>
</feature>
<feature type="region of interest" description="Disordered" evidence="1">
    <location>
        <begin position="1"/>
        <end position="20"/>
    </location>
</feature>
<dbReference type="Proteomes" id="UP000010467">
    <property type="component" value="Chromosome"/>
</dbReference>
<dbReference type="SUPFAM" id="SSF55961">
    <property type="entry name" value="Bet v1-like"/>
    <property type="match status" value="1"/>
</dbReference>
<feature type="region of interest" description="Disordered" evidence="1">
    <location>
        <begin position="253"/>
        <end position="289"/>
    </location>
</feature>
<dbReference type="PANTHER" id="PTHR33824">
    <property type="entry name" value="POLYKETIDE CYCLASE/DEHYDRASE AND LIPID TRANSPORT SUPERFAMILY PROTEIN"/>
    <property type="match status" value="1"/>
</dbReference>
<protein>
    <submittedName>
        <fullName evidence="4">Putative integral membrane protein</fullName>
    </submittedName>
</protein>
<evidence type="ECO:0000256" key="1">
    <source>
        <dbReference type="SAM" id="MobiDB-lite"/>
    </source>
</evidence>
<evidence type="ECO:0000313" key="4">
    <source>
        <dbReference type="EMBL" id="AFZ66900.1"/>
    </source>
</evidence>
<keyword evidence="2" id="KW-1133">Transmembrane helix</keyword>
<dbReference type="HOGENOM" id="CLU_079860_0_0_0"/>
<dbReference type="Pfam" id="PF03364">
    <property type="entry name" value="Polyketide_cyc"/>
    <property type="match status" value="1"/>
</dbReference>
<dbReference type="EMBL" id="CP003382">
    <property type="protein sequence ID" value="AFZ66900.1"/>
    <property type="molecule type" value="Genomic_DNA"/>
</dbReference>
<dbReference type="STRING" id="937777.Deipe_1351"/>
<sequence>MTQQKAQRAGQQFTDSPQNMSGVERSVFGALGLGLLVLGVRQRSALGAGLGLLGAVVTAGAALGRSPYNAAIRLRRTNEAGGIHVQQAITIGRPVDELYAFWRSLENLPRFMSHLESVHQREDGSSHWVAKAPAGSSVSWDAQITEEVPGRLIAWKATEDAQVPNEGRVEFRAAPGGRGTEVRVELQYFPPGGTLGAGIARLFGQESGQQIHDDLMRLKRLMEVGFEPTTEGQSSGRAKTQGHVPSDAALSVTRLPSNAEDQNNVRLLGASIGPEKDQGAGDSEAGGTA</sequence>
<feature type="domain" description="Coenzyme Q-binding protein COQ10 START" evidence="3">
    <location>
        <begin position="91"/>
        <end position="210"/>
    </location>
</feature>
<feature type="compositionally biased region" description="Polar residues" evidence="1">
    <location>
        <begin position="254"/>
        <end position="265"/>
    </location>
</feature>
<dbReference type="InterPro" id="IPR047137">
    <property type="entry name" value="ORF3"/>
</dbReference>
<keyword evidence="2" id="KW-0812">Transmembrane</keyword>
<dbReference type="eggNOG" id="COG5637">
    <property type="taxonomic scope" value="Bacteria"/>
</dbReference>
<dbReference type="PATRIC" id="fig|937777.3.peg.1356"/>
<accession>L0A1K9</accession>
<dbReference type="KEGG" id="dpd:Deipe_1351"/>
<name>L0A1K9_DEIPD</name>
<evidence type="ECO:0000313" key="5">
    <source>
        <dbReference type="Proteomes" id="UP000010467"/>
    </source>
</evidence>
<dbReference type="InterPro" id="IPR005031">
    <property type="entry name" value="COQ10_START"/>
</dbReference>
<evidence type="ECO:0000259" key="3">
    <source>
        <dbReference type="Pfam" id="PF03364"/>
    </source>
</evidence>
<dbReference type="PANTHER" id="PTHR33824:SF7">
    <property type="entry name" value="POLYKETIDE CYCLASE_DEHYDRASE AND LIPID TRANSPORT SUPERFAMILY PROTEIN"/>
    <property type="match status" value="1"/>
</dbReference>
<organism evidence="4 5">
    <name type="scientific">Deinococcus peraridilitoris (strain DSM 19664 / LMG 22246 / CIP 109416 / KR-200)</name>
    <dbReference type="NCBI Taxonomy" id="937777"/>
    <lineage>
        <taxon>Bacteria</taxon>
        <taxon>Thermotogati</taxon>
        <taxon>Deinococcota</taxon>
        <taxon>Deinococci</taxon>
        <taxon>Deinococcales</taxon>
        <taxon>Deinococcaceae</taxon>
        <taxon>Deinococcus</taxon>
    </lineage>
</organism>
<feature type="transmembrane region" description="Helical" evidence="2">
    <location>
        <begin position="46"/>
        <end position="66"/>
    </location>
</feature>
<gene>
    <name evidence="4" type="ordered locus">Deipe_1351</name>
</gene>
<reference evidence="5" key="1">
    <citation type="submission" date="2012-03" db="EMBL/GenBank/DDBJ databases">
        <title>Complete sequence of chromosome of Deinococcus peraridilitoris DSM 19664.</title>
        <authorList>
            <person name="Lucas S."/>
            <person name="Copeland A."/>
            <person name="Lapidus A."/>
            <person name="Glavina del Rio T."/>
            <person name="Dalin E."/>
            <person name="Tice H."/>
            <person name="Bruce D."/>
            <person name="Goodwin L."/>
            <person name="Pitluck S."/>
            <person name="Peters L."/>
            <person name="Mikhailova N."/>
            <person name="Lu M."/>
            <person name="Kyrpides N."/>
            <person name="Mavromatis K."/>
            <person name="Ivanova N."/>
            <person name="Brettin T."/>
            <person name="Detter J.C."/>
            <person name="Han C."/>
            <person name="Larimer F."/>
            <person name="Land M."/>
            <person name="Hauser L."/>
            <person name="Markowitz V."/>
            <person name="Cheng J.-F."/>
            <person name="Hugenholtz P."/>
            <person name="Woyke T."/>
            <person name="Wu D."/>
            <person name="Pukall R."/>
            <person name="Steenblock K."/>
            <person name="Brambilla E."/>
            <person name="Klenk H.-P."/>
            <person name="Eisen J.A."/>
        </authorList>
    </citation>
    <scope>NUCLEOTIDE SEQUENCE [LARGE SCALE GENOMIC DNA]</scope>
    <source>
        <strain evidence="5">DSM 19664 / LMG 22246 / CIP 109416 / KR-200</strain>
    </source>
</reference>
<dbReference type="Gene3D" id="3.30.530.20">
    <property type="match status" value="1"/>
</dbReference>
<dbReference type="OrthoDB" id="9797595at2"/>
<keyword evidence="2" id="KW-0472">Membrane</keyword>
<evidence type="ECO:0000256" key="2">
    <source>
        <dbReference type="SAM" id="Phobius"/>
    </source>
</evidence>
<dbReference type="RefSeq" id="WP_015235208.1">
    <property type="nucleotide sequence ID" value="NC_019793.1"/>
</dbReference>
<dbReference type="CDD" id="cd07817">
    <property type="entry name" value="SRPBCC_8"/>
    <property type="match status" value="1"/>
</dbReference>
<proteinExistence type="predicted"/>
<dbReference type="InterPro" id="IPR023393">
    <property type="entry name" value="START-like_dom_sf"/>
</dbReference>
<dbReference type="AlphaFoldDB" id="L0A1K9"/>